<dbReference type="InterPro" id="IPR012312">
    <property type="entry name" value="Hemerythrin-like"/>
</dbReference>
<dbReference type="NCBIfam" id="TIGR02481">
    <property type="entry name" value="hemeryth_dom"/>
    <property type="match status" value="1"/>
</dbReference>
<dbReference type="PROSITE" id="PS00550">
    <property type="entry name" value="HEMERYTHRINS"/>
    <property type="match status" value="1"/>
</dbReference>
<evidence type="ECO:0000256" key="4">
    <source>
        <dbReference type="ARBA" id="ARBA00023004"/>
    </source>
</evidence>
<name>A0A936F1H5_9BACT</name>
<dbReference type="InterPro" id="IPR050669">
    <property type="entry name" value="Hemerythrin"/>
</dbReference>
<gene>
    <name evidence="6" type="ORF">IPN91_07130</name>
</gene>
<dbReference type="EMBL" id="JADKCH010000005">
    <property type="protein sequence ID" value="MBK8572414.1"/>
    <property type="molecule type" value="Genomic_DNA"/>
</dbReference>
<dbReference type="InterPro" id="IPR035938">
    <property type="entry name" value="Hemerythrin-like_sf"/>
</dbReference>
<dbReference type="SUPFAM" id="SSF47188">
    <property type="entry name" value="Hemerythrin-like"/>
    <property type="match status" value="1"/>
</dbReference>
<sequence>MAYMDWRPTLEVGHAKIDAEHRSLVDALNNLHLAMKQGKGKDEIEKTLLFLKDYTVAHFAGEERLMIAHRYPETQRHCAIHADLVKEVGTLIANYQSGKILLTSAVFSFLEDWLTKHIQGEDKALGAFLKSKGVAA</sequence>
<evidence type="ECO:0000313" key="6">
    <source>
        <dbReference type="EMBL" id="MBK8572414.1"/>
    </source>
</evidence>
<evidence type="ECO:0000313" key="7">
    <source>
        <dbReference type="Proteomes" id="UP000709959"/>
    </source>
</evidence>
<evidence type="ECO:0000256" key="3">
    <source>
        <dbReference type="ARBA" id="ARBA00022723"/>
    </source>
</evidence>
<feature type="domain" description="Hemerythrin-like" evidence="5">
    <location>
        <begin position="15"/>
        <end position="127"/>
    </location>
</feature>
<evidence type="ECO:0000256" key="2">
    <source>
        <dbReference type="ARBA" id="ARBA00022621"/>
    </source>
</evidence>
<dbReference type="NCBIfam" id="NF033749">
    <property type="entry name" value="bact_hemeryth"/>
    <property type="match status" value="1"/>
</dbReference>
<dbReference type="PANTHER" id="PTHR37164">
    <property type="entry name" value="BACTERIOHEMERYTHRIN"/>
    <property type="match status" value="1"/>
</dbReference>
<proteinExistence type="inferred from homology"/>
<keyword evidence="2" id="KW-0813">Transport</keyword>
<dbReference type="Gene3D" id="1.20.120.50">
    <property type="entry name" value="Hemerythrin-like"/>
    <property type="match status" value="1"/>
</dbReference>
<keyword evidence="4" id="KW-0408">Iron</keyword>
<dbReference type="CDD" id="cd12107">
    <property type="entry name" value="Hemerythrin"/>
    <property type="match status" value="1"/>
</dbReference>
<keyword evidence="3" id="KW-0479">Metal-binding</keyword>
<dbReference type="PANTHER" id="PTHR37164:SF1">
    <property type="entry name" value="BACTERIOHEMERYTHRIN"/>
    <property type="match status" value="1"/>
</dbReference>
<dbReference type="GO" id="GO:0005344">
    <property type="term" value="F:oxygen carrier activity"/>
    <property type="evidence" value="ECO:0007669"/>
    <property type="project" value="UniProtKB-KW"/>
</dbReference>
<dbReference type="AlphaFoldDB" id="A0A936F1H5"/>
<evidence type="ECO:0000259" key="5">
    <source>
        <dbReference type="Pfam" id="PF01814"/>
    </source>
</evidence>
<evidence type="ECO:0000256" key="1">
    <source>
        <dbReference type="ARBA" id="ARBA00010587"/>
    </source>
</evidence>
<keyword evidence="2" id="KW-0561">Oxygen transport</keyword>
<protein>
    <submittedName>
        <fullName evidence="6">Hemerythrin family protein</fullName>
    </submittedName>
</protein>
<organism evidence="6 7">
    <name type="scientific">Candidatus Geothrix odensensis</name>
    <dbReference type="NCBI Taxonomy" id="2954440"/>
    <lineage>
        <taxon>Bacteria</taxon>
        <taxon>Pseudomonadati</taxon>
        <taxon>Acidobacteriota</taxon>
        <taxon>Holophagae</taxon>
        <taxon>Holophagales</taxon>
        <taxon>Holophagaceae</taxon>
        <taxon>Geothrix</taxon>
    </lineage>
</organism>
<dbReference type="Pfam" id="PF01814">
    <property type="entry name" value="Hemerythrin"/>
    <property type="match status" value="1"/>
</dbReference>
<dbReference type="InterPro" id="IPR012827">
    <property type="entry name" value="Hemerythrin_metal-bd"/>
</dbReference>
<comment type="similarity">
    <text evidence="1">Belongs to the hemerythrin family.</text>
</comment>
<accession>A0A936F1H5</accession>
<reference evidence="6 7" key="1">
    <citation type="submission" date="2020-10" db="EMBL/GenBank/DDBJ databases">
        <title>Connecting structure to function with the recovery of over 1000 high-quality activated sludge metagenome-assembled genomes encoding full-length rRNA genes using long-read sequencing.</title>
        <authorList>
            <person name="Singleton C.M."/>
            <person name="Petriglieri F."/>
            <person name="Kristensen J.M."/>
            <person name="Kirkegaard R.H."/>
            <person name="Michaelsen T.Y."/>
            <person name="Andersen M.H."/>
            <person name="Karst S.M."/>
            <person name="Dueholm M.S."/>
            <person name="Nielsen P.H."/>
            <person name="Albertsen M."/>
        </authorList>
    </citation>
    <scope>NUCLEOTIDE SEQUENCE [LARGE SCALE GENOMIC DNA]</scope>
    <source>
        <strain evidence="6">OdNE_18-Q3-R46-58_MAXAC.008</strain>
    </source>
</reference>
<dbReference type="GO" id="GO:0046872">
    <property type="term" value="F:metal ion binding"/>
    <property type="evidence" value="ECO:0007669"/>
    <property type="project" value="UniProtKB-KW"/>
</dbReference>
<dbReference type="Proteomes" id="UP000709959">
    <property type="component" value="Unassembled WGS sequence"/>
</dbReference>
<dbReference type="InterPro" id="IPR016131">
    <property type="entry name" value="Haemerythrin_Fe_BS"/>
</dbReference>
<comment type="caution">
    <text evidence="6">The sequence shown here is derived from an EMBL/GenBank/DDBJ whole genome shotgun (WGS) entry which is preliminary data.</text>
</comment>